<dbReference type="EMBL" id="JARWAL010000019">
    <property type="protein sequence ID" value="MDR5894325.1"/>
    <property type="molecule type" value="Genomic_DNA"/>
</dbReference>
<dbReference type="InterPro" id="IPR011051">
    <property type="entry name" value="RmlC_Cupin_sf"/>
</dbReference>
<sequence length="252" mass="28304">MNIVSILKQAPQLAYGALLSPLLAYSVKHNTRLHKKIAFPLLQGPFHGQLVEDIQGFVYKMEKGELGEDEFISCVCDAMQKSAARGELDSWLGQDVRDDENIDITLKKCIGYAPLKRWYLKLHFMAPGNVHGLHGHRDVLSTQVIARGKLHVQEMDLLGNLADNPTKLEIKRDEPVEAVSGFVTTDRIRNVHGFEPVEGPAVRFQFYLRGQTSLKARLFPKRGRLYVHPDWESRNGDILFATIGESGKSGES</sequence>
<evidence type="ECO:0000313" key="1">
    <source>
        <dbReference type="EMBL" id="MDR5894325.1"/>
    </source>
</evidence>
<comment type="caution">
    <text evidence="1">The sequence shown here is derived from an EMBL/GenBank/DDBJ whole genome shotgun (WGS) entry which is preliminary data.</text>
</comment>
<protein>
    <submittedName>
        <fullName evidence="1">Uncharacterized protein</fullName>
    </submittedName>
</protein>
<dbReference type="RefSeq" id="WP_309637625.1">
    <property type="nucleotide sequence ID" value="NZ_JARWAL010000019.1"/>
</dbReference>
<proteinExistence type="predicted"/>
<dbReference type="SUPFAM" id="SSF51182">
    <property type="entry name" value="RmlC-like cupins"/>
    <property type="match status" value="1"/>
</dbReference>
<evidence type="ECO:0000313" key="2">
    <source>
        <dbReference type="Proteomes" id="UP001252270"/>
    </source>
</evidence>
<keyword evidence="2" id="KW-1185">Reference proteome</keyword>
<accession>A0ABU1GR64</accession>
<organism evidence="1 2">
    <name type="scientific">Halomonas mongoliensis</name>
    <dbReference type="NCBI Taxonomy" id="321265"/>
    <lineage>
        <taxon>Bacteria</taxon>
        <taxon>Pseudomonadati</taxon>
        <taxon>Pseudomonadota</taxon>
        <taxon>Gammaproteobacteria</taxon>
        <taxon>Oceanospirillales</taxon>
        <taxon>Halomonadaceae</taxon>
        <taxon>Halomonas</taxon>
    </lineage>
</organism>
<gene>
    <name evidence="1" type="ORF">QC820_16160</name>
</gene>
<name>A0ABU1GR64_9GAMM</name>
<dbReference type="Proteomes" id="UP001252270">
    <property type="component" value="Unassembled WGS sequence"/>
</dbReference>
<reference evidence="1 2" key="1">
    <citation type="submission" date="2023-04" db="EMBL/GenBank/DDBJ databases">
        <title>A long-awaited taxogenomic arrangement of the family Halomonadaceae.</title>
        <authorList>
            <person name="De La Haba R."/>
            <person name="Chuvochina M."/>
            <person name="Wittouck S."/>
            <person name="Arahal D.R."/>
            <person name="Sanchez-Porro C."/>
            <person name="Hugenholtz P."/>
            <person name="Ventosa A."/>
        </authorList>
    </citation>
    <scope>NUCLEOTIDE SEQUENCE [LARGE SCALE GENOMIC DNA]</scope>
    <source>
        <strain evidence="1 2">DSM 17332</strain>
    </source>
</reference>